<dbReference type="SUPFAM" id="SSF54534">
    <property type="entry name" value="FKBP-like"/>
    <property type="match status" value="1"/>
</dbReference>
<dbReference type="EC" id="5.2.1.8" evidence="5"/>
<gene>
    <name evidence="5" type="ORF">AVDCRST_MAG68-1124</name>
</gene>
<evidence type="ECO:0000259" key="4">
    <source>
        <dbReference type="PROSITE" id="PS50198"/>
    </source>
</evidence>
<organism evidence="5">
    <name type="scientific">uncultured Gemmatimonadota bacterium</name>
    <dbReference type="NCBI Taxonomy" id="203437"/>
    <lineage>
        <taxon>Bacteria</taxon>
        <taxon>Pseudomonadati</taxon>
        <taxon>Gemmatimonadota</taxon>
        <taxon>environmental samples</taxon>
    </lineage>
</organism>
<reference evidence="5" key="1">
    <citation type="submission" date="2020-02" db="EMBL/GenBank/DDBJ databases">
        <authorList>
            <person name="Meier V. D."/>
        </authorList>
    </citation>
    <scope>NUCLEOTIDE SEQUENCE</scope>
    <source>
        <strain evidence="5">AVDCRST_MAG68</strain>
    </source>
</reference>
<feature type="chain" id="PRO_5027113561" evidence="3">
    <location>
        <begin position="27"/>
        <end position="502"/>
    </location>
</feature>
<feature type="region of interest" description="Disordered" evidence="2">
    <location>
        <begin position="461"/>
        <end position="502"/>
    </location>
</feature>
<dbReference type="Gene3D" id="3.10.50.40">
    <property type="match status" value="1"/>
</dbReference>
<dbReference type="PROSITE" id="PS51257">
    <property type="entry name" value="PROKAR_LIPOPROTEIN"/>
    <property type="match status" value="1"/>
</dbReference>
<dbReference type="PROSITE" id="PS50198">
    <property type="entry name" value="PPIC_PPIASE_2"/>
    <property type="match status" value="1"/>
</dbReference>
<proteinExistence type="predicted"/>
<name>A0A6J4KKH0_9BACT</name>
<dbReference type="InterPro" id="IPR023058">
    <property type="entry name" value="PPIase_PpiC_CS"/>
</dbReference>
<evidence type="ECO:0000256" key="1">
    <source>
        <dbReference type="PROSITE-ProRule" id="PRU00278"/>
    </source>
</evidence>
<feature type="compositionally biased region" description="Pro residues" evidence="2">
    <location>
        <begin position="474"/>
        <end position="502"/>
    </location>
</feature>
<dbReference type="PROSITE" id="PS01096">
    <property type="entry name" value="PPIC_PPIASE_1"/>
    <property type="match status" value="1"/>
</dbReference>
<evidence type="ECO:0000256" key="3">
    <source>
        <dbReference type="SAM" id="SignalP"/>
    </source>
</evidence>
<sequence length="502" mass="53694">MKLSRWALPAAALALAGCGSFGKAMGAHTDTVAQAAGKELKVEEAASLLAANPQVQPTEDLVGELAGMWVDYTLLATAAAEDTTLAVLDFDKLIEPTRDEMILQRFITGAVPIDTTFTEAELDQKWNTEGPGSQVRARHILLKVPGDAAPAAREAARRRAEGIQAQAAGGADFAALARQHSEDTSKDQGGDLGFFGRGQMVPTFEEAAFALQPGQVSKVVESPFGYHVIKVEEKKSQPLPVEQRPQFRQMLVRQTQGQSVQKFVDSLSTAAKVTVQPGAVKLLKEMAGQKGADVTPRGRAASRALVEYQGGELTAGEIAEVIGQIPPAQRGQAANAPDQQVEDFLKQQTTREVLLVEAKKRNVTLSRAATDSIRTEARGAIRQLLQATGLGQQRVPKGSAGNAVIEEQVRGLIQGFISGQRQLVPLGRLAIALKNAYGHELNEAAFPRVVERMKAIRATMPQPQMPQGQQMPPQGMPPQGMPPQGMPPQGQPAPQPQQPAQP</sequence>
<dbReference type="InterPro" id="IPR000297">
    <property type="entry name" value="PPIase_PpiC"/>
</dbReference>
<dbReference type="PANTHER" id="PTHR47245">
    <property type="entry name" value="PEPTIDYLPROLYL ISOMERASE"/>
    <property type="match status" value="1"/>
</dbReference>
<dbReference type="PANTHER" id="PTHR47245:SF2">
    <property type="entry name" value="PEPTIDYL-PROLYL CIS-TRANS ISOMERASE HP_0175-RELATED"/>
    <property type="match status" value="1"/>
</dbReference>
<keyword evidence="3" id="KW-0732">Signal</keyword>
<feature type="domain" description="PpiC" evidence="4">
    <location>
        <begin position="132"/>
        <end position="233"/>
    </location>
</feature>
<dbReference type="EMBL" id="CADCTW010000062">
    <property type="protein sequence ID" value="CAA9308657.1"/>
    <property type="molecule type" value="Genomic_DNA"/>
</dbReference>
<protein>
    <submittedName>
        <fullName evidence="5">Peptidyl-prolyl cis-trans isomerase PpiD</fullName>
        <ecNumber evidence="5">5.2.1.8</ecNumber>
    </submittedName>
</protein>
<feature type="compositionally biased region" description="Low complexity" evidence="2">
    <location>
        <begin position="461"/>
        <end position="473"/>
    </location>
</feature>
<evidence type="ECO:0000256" key="2">
    <source>
        <dbReference type="SAM" id="MobiDB-lite"/>
    </source>
</evidence>
<dbReference type="Pfam" id="PF13616">
    <property type="entry name" value="Rotamase_3"/>
    <property type="match status" value="1"/>
</dbReference>
<dbReference type="InterPro" id="IPR046357">
    <property type="entry name" value="PPIase_dom_sf"/>
</dbReference>
<keyword evidence="1" id="KW-0697">Rotamase</keyword>
<dbReference type="GO" id="GO:0003755">
    <property type="term" value="F:peptidyl-prolyl cis-trans isomerase activity"/>
    <property type="evidence" value="ECO:0007669"/>
    <property type="project" value="UniProtKB-KW"/>
</dbReference>
<accession>A0A6J4KKH0</accession>
<dbReference type="InterPro" id="IPR050245">
    <property type="entry name" value="PrsA_foldase"/>
</dbReference>
<dbReference type="AlphaFoldDB" id="A0A6J4KKH0"/>
<evidence type="ECO:0000313" key="5">
    <source>
        <dbReference type="EMBL" id="CAA9308657.1"/>
    </source>
</evidence>
<feature type="signal peptide" evidence="3">
    <location>
        <begin position="1"/>
        <end position="26"/>
    </location>
</feature>
<keyword evidence="1 5" id="KW-0413">Isomerase</keyword>